<dbReference type="InterPro" id="IPR015018">
    <property type="entry name" value="DUF1905"/>
</dbReference>
<dbReference type="InterPro" id="IPR037079">
    <property type="entry name" value="AF2212/PG0164-like_sf"/>
</dbReference>
<accession>A0A511YWE4</accession>
<evidence type="ECO:0000313" key="2">
    <source>
        <dbReference type="Proteomes" id="UP000321484"/>
    </source>
</evidence>
<organism evidence="1 2">
    <name type="scientific">Actinotalea fermentans</name>
    <dbReference type="NCBI Taxonomy" id="43671"/>
    <lineage>
        <taxon>Bacteria</taxon>
        <taxon>Bacillati</taxon>
        <taxon>Actinomycetota</taxon>
        <taxon>Actinomycetes</taxon>
        <taxon>Micrococcales</taxon>
        <taxon>Cellulomonadaceae</taxon>
        <taxon>Actinotalea</taxon>
    </lineage>
</organism>
<comment type="caution">
    <text evidence="1">The sequence shown here is derived from an EMBL/GenBank/DDBJ whole genome shotgun (WGS) entry which is preliminary data.</text>
</comment>
<reference evidence="1 2" key="1">
    <citation type="submission" date="2019-07" db="EMBL/GenBank/DDBJ databases">
        <title>Whole genome shotgun sequence of Actinotalea fermentans NBRC 105374.</title>
        <authorList>
            <person name="Hosoyama A."/>
            <person name="Uohara A."/>
            <person name="Ohji S."/>
            <person name="Ichikawa N."/>
        </authorList>
    </citation>
    <scope>NUCLEOTIDE SEQUENCE [LARGE SCALE GENOMIC DNA]</scope>
    <source>
        <strain evidence="1 2">NBRC 105374</strain>
    </source>
</reference>
<dbReference type="Pfam" id="PF08922">
    <property type="entry name" value="DUF1905"/>
    <property type="match status" value="1"/>
</dbReference>
<keyword evidence="2" id="KW-1185">Reference proteome</keyword>
<dbReference type="SUPFAM" id="SSF141694">
    <property type="entry name" value="AF2212/PG0164-like"/>
    <property type="match status" value="1"/>
</dbReference>
<dbReference type="Gene3D" id="2.40.30.100">
    <property type="entry name" value="AF2212/PG0164-like"/>
    <property type="match status" value="1"/>
</dbReference>
<dbReference type="OrthoDB" id="9808666at2"/>
<sequence length="95" mass="10051">MELAFTGEVIYWRGPAPFRFVAVPSPEAAALRAAAPLVSYGWGCIPVTVRLGGTTFTTSLFPRDGGYVVPVKVAVQRAEGVELGDVVDLVLSVDV</sequence>
<evidence type="ECO:0000313" key="1">
    <source>
        <dbReference type="EMBL" id="GEN79518.1"/>
    </source>
</evidence>
<gene>
    <name evidence="1" type="ORF">AFE02nite_12520</name>
</gene>
<evidence type="ECO:0008006" key="3">
    <source>
        <dbReference type="Google" id="ProtNLM"/>
    </source>
</evidence>
<dbReference type="Proteomes" id="UP000321484">
    <property type="component" value="Unassembled WGS sequence"/>
</dbReference>
<dbReference type="RefSeq" id="WP_034248001.1">
    <property type="nucleotide sequence ID" value="NZ_BJYK01000001.1"/>
</dbReference>
<name>A0A511YWE4_9CELL</name>
<proteinExistence type="predicted"/>
<dbReference type="AlphaFoldDB" id="A0A511YWE4"/>
<dbReference type="EMBL" id="BJYK01000001">
    <property type="protein sequence ID" value="GEN79518.1"/>
    <property type="molecule type" value="Genomic_DNA"/>
</dbReference>
<protein>
    <recommendedName>
        <fullName evidence="3">DUF1905 domain-containing protein</fullName>
    </recommendedName>
</protein>